<sequence>MSVLLTLGVLLLALPVVVATRAVLRARRAARTLTVATTGRVLRVRAGVAEVSAWRQARRSGNDRQHTA</sequence>
<evidence type="ECO:0000313" key="2">
    <source>
        <dbReference type="Proteomes" id="UP001428817"/>
    </source>
</evidence>
<organism evidence="1 2">
    <name type="scientific">Pseudonocardia eucalypti</name>
    <dbReference type="NCBI Taxonomy" id="648755"/>
    <lineage>
        <taxon>Bacteria</taxon>
        <taxon>Bacillati</taxon>
        <taxon>Actinomycetota</taxon>
        <taxon>Actinomycetes</taxon>
        <taxon>Pseudonocardiales</taxon>
        <taxon>Pseudonocardiaceae</taxon>
        <taxon>Pseudonocardia</taxon>
    </lineage>
</organism>
<dbReference type="Proteomes" id="UP001428817">
    <property type="component" value="Unassembled WGS sequence"/>
</dbReference>
<accession>A0ABP9PZG6</accession>
<gene>
    <name evidence="1" type="ORF">GCM10023321_26790</name>
</gene>
<keyword evidence="2" id="KW-1185">Reference proteome</keyword>
<protein>
    <submittedName>
        <fullName evidence="1">Uncharacterized protein</fullName>
    </submittedName>
</protein>
<dbReference type="EMBL" id="BAABJP010000008">
    <property type="protein sequence ID" value="GAA5154628.1"/>
    <property type="molecule type" value="Genomic_DNA"/>
</dbReference>
<comment type="caution">
    <text evidence="1">The sequence shown here is derived from an EMBL/GenBank/DDBJ whole genome shotgun (WGS) entry which is preliminary data.</text>
</comment>
<name>A0ABP9PZG6_9PSEU</name>
<reference evidence="2" key="1">
    <citation type="journal article" date="2019" name="Int. J. Syst. Evol. Microbiol.">
        <title>The Global Catalogue of Microorganisms (GCM) 10K type strain sequencing project: providing services to taxonomists for standard genome sequencing and annotation.</title>
        <authorList>
            <consortium name="The Broad Institute Genomics Platform"/>
            <consortium name="The Broad Institute Genome Sequencing Center for Infectious Disease"/>
            <person name="Wu L."/>
            <person name="Ma J."/>
        </authorList>
    </citation>
    <scope>NUCLEOTIDE SEQUENCE [LARGE SCALE GENOMIC DNA]</scope>
    <source>
        <strain evidence="2">JCM 18303</strain>
    </source>
</reference>
<evidence type="ECO:0000313" key="1">
    <source>
        <dbReference type="EMBL" id="GAA5154628.1"/>
    </source>
</evidence>
<proteinExistence type="predicted"/>